<proteinExistence type="inferred from homology"/>
<reference evidence="10 11" key="1">
    <citation type="submission" date="2020-12" db="EMBL/GenBank/DDBJ databases">
        <title>Vagococcus allomyrinae sp. nov. and Enterococcus lavae sp. nov., isolated from the larvae of Allomyrina dichotoma.</title>
        <authorList>
            <person name="Lee S.D."/>
        </authorList>
    </citation>
    <scope>NUCLEOTIDE SEQUENCE [LARGE SCALE GENOMIC DNA]</scope>
    <source>
        <strain evidence="10 11">BWM-S5</strain>
    </source>
</reference>
<dbReference type="SUPFAM" id="SSF51905">
    <property type="entry name" value="FAD/NAD(P)-binding domain"/>
    <property type="match status" value="1"/>
</dbReference>
<evidence type="ECO:0000256" key="6">
    <source>
        <dbReference type="ARBA" id="ARBA00023097"/>
    </source>
</evidence>
<keyword evidence="7" id="KW-0676">Redox-active center</keyword>
<keyword evidence="11" id="KW-1185">Reference proteome</keyword>
<dbReference type="RefSeq" id="WP_209557613.1">
    <property type="nucleotide sequence ID" value="NZ_JAEDXU010000005.1"/>
</dbReference>
<dbReference type="InterPro" id="IPR016156">
    <property type="entry name" value="FAD/NAD-linked_Rdtase_dimer_sf"/>
</dbReference>
<keyword evidence="4" id="KW-0274">FAD</keyword>
<evidence type="ECO:0000256" key="4">
    <source>
        <dbReference type="ARBA" id="ARBA00022827"/>
    </source>
</evidence>
<evidence type="ECO:0000259" key="9">
    <source>
        <dbReference type="Pfam" id="PF07992"/>
    </source>
</evidence>
<dbReference type="Proteomes" id="UP000673375">
    <property type="component" value="Unassembled WGS sequence"/>
</dbReference>
<keyword evidence="5" id="KW-0560">Oxidoreductase</keyword>
<evidence type="ECO:0000313" key="10">
    <source>
        <dbReference type="EMBL" id="MBP1046817.1"/>
    </source>
</evidence>
<comment type="similarity">
    <text evidence="2">Belongs to the class-III pyridine nucleotide-disulfide oxidoreductase family.</text>
</comment>
<gene>
    <name evidence="10" type="ORF">I6N96_11115</name>
</gene>
<dbReference type="Gene3D" id="3.30.390.30">
    <property type="match status" value="1"/>
</dbReference>
<dbReference type="EMBL" id="JAEDXU010000005">
    <property type="protein sequence ID" value="MBP1046817.1"/>
    <property type="molecule type" value="Genomic_DNA"/>
</dbReference>
<dbReference type="Pfam" id="PF07992">
    <property type="entry name" value="Pyr_redox_2"/>
    <property type="match status" value="1"/>
</dbReference>
<evidence type="ECO:0000256" key="1">
    <source>
        <dbReference type="ARBA" id="ARBA00001974"/>
    </source>
</evidence>
<dbReference type="PANTHER" id="PTHR43429:SF1">
    <property type="entry name" value="NAD(P)H SULFUR OXIDOREDUCTASE (COA-DEPENDENT)"/>
    <property type="match status" value="1"/>
</dbReference>
<dbReference type="InterPro" id="IPR050260">
    <property type="entry name" value="FAD-bd_OxRdtase"/>
</dbReference>
<dbReference type="PRINTS" id="PR00368">
    <property type="entry name" value="FADPNR"/>
</dbReference>
<accession>A0ABS4CJN1</accession>
<sequence>MKVIIIGASHGGLQAALTIKRLDPKIKIVLIEKRDNISFVSSGIIIKLNEMVDELDDVRYTSAEELQSLGIDIYLETAVTAIDPERREVSYELSTGERSVEGYDKLILATGSNQFSLNLTLPNNDRISYFKSYTSSLEALHKLEEAKSISIVGGGYIGVELCDALKDKGKEIHLIESADTILFRYIDKELSEILEKEMMEAGIQLHLNETVLNFKNTEELPFVSETTTEEIENEYVVIAVNARPDTKLVQDFLDLNSNGTIRVNEHMQTSDPNIYALGDVVSYPVHNSFRHSFIPLVNNVVRSATVAAMNVVGNPMSYTTTQKTTATHVFGHYIVSTGLTEAEAVFEGIDVESIFLKIPYQLPYLKLQEDVYIKLVFSKGENYLIGGQIMSTKDVTQIINTLSLAIEKEVTLNELVTMDFYFNPTLNKPMGIISQAAYEFMIRKYKK</sequence>
<evidence type="ECO:0000256" key="7">
    <source>
        <dbReference type="ARBA" id="ARBA00023284"/>
    </source>
</evidence>
<protein>
    <submittedName>
        <fullName evidence="10">FAD-dependent oxidoreductase</fullName>
    </submittedName>
</protein>
<evidence type="ECO:0000259" key="8">
    <source>
        <dbReference type="Pfam" id="PF02852"/>
    </source>
</evidence>
<evidence type="ECO:0000256" key="2">
    <source>
        <dbReference type="ARBA" id="ARBA00009130"/>
    </source>
</evidence>
<comment type="cofactor">
    <cofactor evidence="1">
        <name>FAD</name>
        <dbReference type="ChEBI" id="CHEBI:57692"/>
    </cofactor>
</comment>
<feature type="domain" description="FAD/NAD(P)-binding" evidence="9">
    <location>
        <begin position="1"/>
        <end position="301"/>
    </location>
</feature>
<dbReference type="PRINTS" id="PR00411">
    <property type="entry name" value="PNDRDTASEI"/>
</dbReference>
<evidence type="ECO:0000256" key="3">
    <source>
        <dbReference type="ARBA" id="ARBA00022630"/>
    </source>
</evidence>
<dbReference type="Pfam" id="PF02852">
    <property type="entry name" value="Pyr_redox_dim"/>
    <property type="match status" value="1"/>
</dbReference>
<comment type="caution">
    <text evidence="10">The sequence shown here is derived from an EMBL/GenBank/DDBJ whole genome shotgun (WGS) entry which is preliminary data.</text>
</comment>
<dbReference type="InterPro" id="IPR036188">
    <property type="entry name" value="FAD/NAD-bd_sf"/>
</dbReference>
<evidence type="ECO:0000313" key="11">
    <source>
        <dbReference type="Proteomes" id="UP000673375"/>
    </source>
</evidence>
<evidence type="ECO:0000256" key="5">
    <source>
        <dbReference type="ARBA" id="ARBA00023002"/>
    </source>
</evidence>
<dbReference type="InterPro" id="IPR023753">
    <property type="entry name" value="FAD/NAD-binding_dom"/>
</dbReference>
<keyword evidence="3" id="KW-0285">Flavoprotein</keyword>
<organism evidence="10 11">
    <name type="scientific">Enterococcus larvae</name>
    <dbReference type="NCBI Taxonomy" id="2794352"/>
    <lineage>
        <taxon>Bacteria</taxon>
        <taxon>Bacillati</taxon>
        <taxon>Bacillota</taxon>
        <taxon>Bacilli</taxon>
        <taxon>Lactobacillales</taxon>
        <taxon>Enterococcaceae</taxon>
        <taxon>Enterococcus</taxon>
    </lineage>
</organism>
<dbReference type="Gene3D" id="3.50.50.60">
    <property type="entry name" value="FAD/NAD(P)-binding domain"/>
    <property type="match status" value="2"/>
</dbReference>
<keyword evidence="6" id="KW-0558">Oxidation</keyword>
<feature type="domain" description="Pyridine nucleotide-disulphide oxidoreductase dimerisation" evidence="8">
    <location>
        <begin position="332"/>
        <end position="427"/>
    </location>
</feature>
<name>A0ABS4CJN1_9ENTE</name>
<dbReference type="SUPFAM" id="SSF55424">
    <property type="entry name" value="FAD/NAD-linked reductases, dimerisation (C-terminal) domain"/>
    <property type="match status" value="1"/>
</dbReference>
<dbReference type="InterPro" id="IPR004099">
    <property type="entry name" value="Pyr_nucl-diS_OxRdtase_dimer"/>
</dbReference>
<dbReference type="PANTHER" id="PTHR43429">
    <property type="entry name" value="PYRIDINE NUCLEOTIDE-DISULFIDE OXIDOREDUCTASE DOMAIN-CONTAINING"/>
    <property type="match status" value="1"/>
</dbReference>